<dbReference type="STRING" id="1333998.M2A_0451"/>
<dbReference type="GO" id="GO:0006635">
    <property type="term" value="P:fatty acid beta-oxidation"/>
    <property type="evidence" value="ECO:0007669"/>
    <property type="project" value="TreeGrafter"/>
</dbReference>
<accession>A0A081B7D4</accession>
<evidence type="ECO:0000313" key="3">
    <source>
        <dbReference type="EMBL" id="GAK43952.1"/>
    </source>
</evidence>
<protein>
    <submittedName>
        <fullName evidence="3">Probable enoyl-CoA hydratase/isomerase</fullName>
    </submittedName>
</protein>
<sequence length="270" mass="28926">MALVTERREKSAAIITFANPPRGYMNAAQVSELGVLIENIETDASVRTVIFTGGVPGVFIRHYDVGDILEAAGAVRKSGFDGDALMEAGKRGNPISQLFDKIDRLSKPTIAAINGYCQGGGFEFALCCDIRVAEEGDYRIGLPETNVGIFPGAGGTQRLPRVIGEAKALELILKGETLPPQEAANVGLVHEFVPVGGALTRALELAENFAAKTPRALAEAKHLVKQAARGPLPEGCAEERGRFSRLLLEDDEALRLMQNFQNGNQDINKA</sequence>
<dbReference type="InterPro" id="IPR001753">
    <property type="entry name" value="Enoyl-CoA_hydra/iso"/>
</dbReference>
<comment type="similarity">
    <text evidence="1 2">Belongs to the enoyl-CoA hydratase/isomerase family.</text>
</comment>
<dbReference type="Pfam" id="PF00378">
    <property type="entry name" value="ECH_1"/>
    <property type="match status" value="1"/>
</dbReference>
<keyword evidence="3" id="KW-0413">Isomerase</keyword>
<evidence type="ECO:0000256" key="1">
    <source>
        <dbReference type="ARBA" id="ARBA00005254"/>
    </source>
</evidence>
<organism evidence="3 4">
    <name type="scientific">Tepidicaulis marinus</name>
    <dbReference type="NCBI Taxonomy" id="1333998"/>
    <lineage>
        <taxon>Bacteria</taxon>
        <taxon>Pseudomonadati</taxon>
        <taxon>Pseudomonadota</taxon>
        <taxon>Alphaproteobacteria</taxon>
        <taxon>Hyphomicrobiales</taxon>
        <taxon>Parvibaculaceae</taxon>
        <taxon>Tepidicaulis</taxon>
    </lineage>
</organism>
<proteinExistence type="inferred from homology"/>
<dbReference type="RefSeq" id="WP_045442487.1">
    <property type="nucleotide sequence ID" value="NZ_BBIO01000002.1"/>
</dbReference>
<dbReference type="eggNOG" id="COG1024">
    <property type="taxonomic scope" value="Bacteria"/>
</dbReference>
<evidence type="ECO:0000256" key="2">
    <source>
        <dbReference type="RuleBase" id="RU003707"/>
    </source>
</evidence>
<dbReference type="PANTHER" id="PTHR11941:SF54">
    <property type="entry name" value="ENOYL-COA HYDRATASE, MITOCHONDRIAL"/>
    <property type="match status" value="1"/>
</dbReference>
<dbReference type="Gene3D" id="3.90.226.10">
    <property type="entry name" value="2-enoyl-CoA Hydratase, Chain A, domain 1"/>
    <property type="match status" value="1"/>
</dbReference>
<dbReference type="EMBL" id="BBIO01000002">
    <property type="protein sequence ID" value="GAK43952.1"/>
    <property type="molecule type" value="Genomic_DNA"/>
</dbReference>
<dbReference type="Proteomes" id="UP000028702">
    <property type="component" value="Unassembled WGS sequence"/>
</dbReference>
<evidence type="ECO:0000313" key="4">
    <source>
        <dbReference type="Proteomes" id="UP000028702"/>
    </source>
</evidence>
<dbReference type="SUPFAM" id="SSF52096">
    <property type="entry name" value="ClpP/crotonase"/>
    <property type="match status" value="1"/>
</dbReference>
<dbReference type="AlphaFoldDB" id="A0A081B7D4"/>
<keyword evidence="4" id="KW-1185">Reference proteome</keyword>
<dbReference type="InterPro" id="IPR018376">
    <property type="entry name" value="Enoyl-CoA_hyd/isom_CS"/>
</dbReference>
<dbReference type="InterPro" id="IPR029045">
    <property type="entry name" value="ClpP/crotonase-like_dom_sf"/>
</dbReference>
<comment type="caution">
    <text evidence="3">The sequence shown here is derived from an EMBL/GenBank/DDBJ whole genome shotgun (WGS) entry which is preliminary data.</text>
</comment>
<dbReference type="PROSITE" id="PS00166">
    <property type="entry name" value="ENOYL_COA_HYDRATASE"/>
    <property type="match status" value="1"/>
</dbReference>
<gene>
    <name evidence="3" type="ORF">M2A_0451</name>
</gene>
<dbReference type="PANTHER" id="PTHR11941">
    <property type="entry name" value="ENOYL-COA HYDRATASE-RELATED"/>
    <property type="match status" value="1"/>
</dbReference>
<name>A0A081B7D4_9HYPH</name>
<dbReference type="GO" id="GO:0016853">
    <property type="term" value="F:isomerase activity"/>
    <property type="evidence" value="ECO:0007669"/>
    <property type="project" value="UniProtKB-KW"/>
</dbReference>
<dbReference type="CDD" id="cd06558">
    <property type="entry name" value="crotonase-like"/>
    <property type="match status" value="1"/>
</dbReference>
<reference evidence="3 4" key="1">
    <citation type="submission" date="2014-07" db="EMBL/GenBank/DDBJ databases">
        <title>Tepidicaulis marinum gen. nov., sp. nov., a novel marine bacterium denitrifying nitrate to nitrous oxide strictly under microaerobic conditions.</title>
        <authorList>
            <person name="Takeuchi M."/>
            <person name="Yamagishi T."/>
            <person name="Kamagata Y."/>
            <person name="Oshima K."/>
            <person name="Hattori M."/>
            <person name="Katayama T."/>
            <person name="Hanada S."/>
            <person name="Tamaki H."/>
            <person name="Marumo K."/>
            <person name="Maeda H."/>
            <person name="Nedachi M."/>
            <person name="Iwasaki W."/>
            <person name="Suwa Y."/>
            <person name="Sakata S."/>
        </authorList>
    </citation>
    <scope>NUCLEOTIDE SEQUENCE [LARGE SCALE GENOMIC DNA]</scope>
    <source>
        <strain evidence="3 4">MA2</strain>
    </source>
</reference>